<dbReference type="Proteomes" id="UP000238348">
    <property type="component" value="Chromosome"/>
</dbReference>
<protein>
    <recommendedName>
        <fullName evidence="3">DUF91 domain-containing protein</fullName>
    </recommendedName>
</protein>
<dbReference type="Gene3D" id="3.40.1350.10">
    <property type="match status" value="1"/>
</dbReference>
<evidence type="ECO:0000313" key="1">
    <source>
        <dbReference type="EMBL" id="AUX46876.1"/>
    </source>
</evidence>
<proteinExistence type="predicted"/>
<dbReference type="InterPro" id="IPR011856">
    <property type="entry name" value="tRNA_endonuc-like_dom_sf"/>
</dbReference>
<dbReference type="GO" id="GO:0003676">
    <property type="term" value="F:nucleic acid binding"/>
    <property type="evidence" value="ECO:0007669"/>
    <property type="project" value="InterPro"/>
</dbReference>
<reference evidence="1 2" key="1">
    <citation type="submission" date="2015-09" db="EMBL/GenBank/DDBJ databases">
        <title>Sorangium comparison.</title>
        <authorList>
            <person name="Zaburannyi N."/>
            <person name="Bunk B."/>
            <person name="Overmann J."/>
            <person name="Mueller R."/>
        </authorList>
    </citation>
    <scope>NUCLEOTIDE SEQUENCE [LARGE SCALE GENOMIC DNA]</scope>
    <source>
        <strain evidence="1 2">So ce26</strain>
    </source>
</reference>
<sequence>MLYHFDRTTHRLDELRSVDAFGASVLEKDIELALASTPECVFRAPKTKGSPVLIVKKSVAWRRMADIIAVDAEGRLVLIECKRGWADRDALSQLLSYAAEYTADAFARLCEDWKTGEGRDSGRAFLDAFREFADDRGIESTSIGKDHVLVVVAAGRDDGFQQIARYLESRGVPVYFVPLALFMKADGELFIEVKPIDLAPSGTSVYGSATERATADGVWMINTDETHSPGAWERFIDRGVAAIWGYPDGPATLQAGVKAGDVIYAYQNGVGIVGRGTAKNGDVTQAMPGSSVIPECNDGNEWHLAVDWMPVPPGKKAVTNREVRQKTGTGLPVRNTFCRLLKANVRKVIGEPWEK</sequence>
<name>A0A2L0F5N4_SORCE</name>
<dbReference type="AlphaFoldDB" id="A0A2L0F5N4"/>
<organism evidence="1 2">
    <name type="scientific">Sorangium cellulosum</name>
    <name type="common">Polyangium cellulosum</name>
    <dbReference type="NCBI Taxonomy" id="56"/>
    <lineage>
        <taxon>Bacteria</taxon>
        <taxon>Pseudomonadati</taxon>
        <taxon>Myxococcota</taxon>
        <taxon>Polyangia</taxon>
        <taxon>Polyangiales</taxon>
        <taxon>Polyangiaceae</taxon>
        <taxon>Sorangium</taxon>
    </lineage>
</organism>
<dbReference type="OrthoDB" id="570199at2"/>
<gene>
    <name evidence="1" type="ORF">SOCE26_083850</name>
</gene>
<dbReference type="RefSeq" id="WP_104984990.1">
    <property type="nucleotide sequence ID" value="NZ_CP012673.1"/>
</dbReference>
<dbReference type="EMBL" id="CP012673">
    <property type="protein sequence ID" value="AUX46876.1"/>
    <property type="molecule type" value="Genomic_DNA"/>
</dbReference>
<evidence type="ECO:0000313" key="2">
    <source>
        <dbReference type="Proteomes" id="UP000238348"/>
    </source>
</evidence>
<accession>A0A2L0F5N4</accession>
<evidence type="ECO:0008006" key="3">
    <source>
        <dbReference type="Google" id="ProtNLM"/>
    </source>
</evidence>